<evidence type="ECO:0000256" key="2">
    <source>
        <dbReference type="ARBA" id="ARBA00022490"/>
    </source>
</evidence>
<dbReference type="GO" id="GO:0007059">
    <property type="term" value="P:chromosome segregation"/>
    <property type="evidence" value="ECO:0007669"/>
    <property type="project" value="UniProtKB-KW"/>
</dbReference>
<evidence type="ECO:0000256" key="4">
    <source>
        <dbReference type="ARBA" id="ARBA00022829"/>
    </source>
</evidence>
<dbReference type="PANTHER" id="PTHR30349">
    <property type="entry name" value="PHAGE INTEGRASE-RELATED"/>
    <property type="match status" value="1"/>
</dbReference>
<evidence type="ECO:0000256" key="5">
    <source>
        <dbReference type="ARBA" id="ARBA00022908"/>
    </source>
</evidence>
<dbReference type="PANTHER" id="PTHR30349:SF77">
    <property type="entry name" value="TYROSINE RECOMBINASE XERC"/>
    <property type="match status" value="1"/>
</dbReference>
<evidence type="ECO:0000256" key="1">
    <source>
        <dbReference type="ARBA" id="ARBA00004496"/>
    </source>
</evidence>
<keyword evidence="7" id="KW-0233">DNA recombination</keyword>
<dbReference type="GO" id="GO:0051301">
    <property type="term" value="P:cell division"/>
    <property type="evidence" value="ECO:0007669"/>
    <property type="project" value="UniProtKB-KW"/>
</dbReference>
<dbReference type="InterPro" id="IPR013762">
    <property type="entry name" value="Integrase-like_cat_sf"/>
</dbReference>
<dbReference type="InterPro" id="IPR044068">
    <property type="entry name" value="CB"/>
</dbReference>
<keyword evidence="8" id="KW-0131">Cell cycle</keyword>
<dbReference type="AlphaFoldDB" id="A0A645BS42"/>
<evidence type="ECO:0000259" key="9">
    <source>
        <dbReference type="PROSITE" id="PS51898"/>
    </source>
</evidence>
<dbReference type="GO" id="GO:0006310">
    <property type="term" value="P:DNA recombination"/>
    <property type="evidence" value="ECO:0007669"/>
    <property type="project" value="UniProtKB-KW"/>
</dbReference>
<dbReference type="PROSITE" id="PS51898">
    <property type="entry name" value="TYR_RECOMBINASE"/>
    <property type="match status" value="1"/>
</dbReference>
<dbReference type="GO" id="GO:0005737">
    <property type="term" value="C:cytoplasm"/>
    <property type="evidence" value="ECO:0007669"/>
    <property type="project" value="UniProtKB-SubCell"/>
</dbReference>
<reference evidence="11" key="1">
    <citation type="submission" date="2019-08" db="EMBL/GenBank/DDBJ databases">
        <authorList>
            <person name="Kucharzyk K."/>
            <person name="Murdoch R.W."/>
            <person name="Higgins S."/>
            <person name="Loffler F."/>
        </authorList>
    </citation>
    <scope>NUCLEOTIDE SEQUENCE</scope>
</reference>
<gene>
    <name evidence="11" type="primary">xerC_182</name>
    <name evidence="11" type="ORF">SDC9_114978</name>
</gene>
<evidence type="ECO:0000313" key="11">
    <source>
        <dbReference type="EMBL" id="MPM68052.1"/>
    </source>
</evidence>
<dbReference type="Pfam" id="PF00589">
    <property type="entry name" value="Phage_integrase"/>
    <property type="match status" value="1"/>
</dbReference>
<dbReference type="SUPFAM" id="SSF56349">
    <property type="entry name" value="DNA breaking-rejoining enzymes"/>
    <property type="match status" value="1"/>
</dbReference>
<keyword evidence="4" id="KW-0159">Chromosome partition</keyword>
<keyword evidence="3" id="KW-0132">Cell division</keyword>
<comment type="caution">
    <text evidence="11">The sequence shown here is derived from an EMBL/GenBank/DDBJ whole genome shotgun (WGS) entry which is preliminary data.</text>
</comment>
<keyword evidence="5" id="KW-0229">DNA integration</keyword>
<dbReference type="PROSITE" id="PS51900">
    <property type="entry name" value="CB"/>
    <property type="match status" value="1"/>
</dbReference>
<evidence type="ECO:0000256" key="7">
    <source>
        <dbReference type="ARBA" id="ARBA00023172"/>
    </source>
</evidence>
<evidence type="ECO:0000256" key="8">
    <source>
        <dbReference type="ARBA" id="ARBA00023306"/>
    </source>
</evidence>
<sequence length="333" mass="38069">MDYRTEAPELIRQFLTYQESILGHSRATADEYFLDLRSFFRYIKKEKRQVPSAVEFQEIDISDLDLNLVRSVAIVDVYSYMSFLVRDRDLGAAARARQVAAIRSFYKYLTVKAKLLKENPMQDLDSPRQKKMLPRYLQFDESIQLLESVSGPNQERDYCILTLFLNCGLRISELVGLNLADVRGDQLRVLGKGNKERVLYLNGACKQALEDWLAVRSTLASMDKNALFITRRHARITKAAVHKLVKKHILEAGLDPAQYSSHKLRHTAATLMLHNGVDVRTLQEMLGHEHLNTTQIYTHVDSESLRNAAAANPLGKVRLRKKPAKKTEDPEQA</sequence>
<keyword evidence="2" id="KW-0963">Cytoplasm</keyword>
<dbReference type="InterPro" id="IPR010998">
    <property type="entry name" value="Integrase_recombinase_N"/>
</dbReference>
<organism evidence="11">
    <name type="scientific">bioreactor metagenome</name>
    <dbReference type="NCBI Taxonomy" id="1076179"/>
    <lineage>
        <taxon>unclassified sequences</taxon>
        <taxon>metagenomes</taxon>
        <taxon>ecological metagenomes</taxon>
    </lineage>
</organism>
<evidence type="ECO:0000256" key="6">
    <source>
        <dbReference type="ARBA" id="ARBA00023125"/>
    </source>
</evidence>
<name>A0A645BS42_9ZZZZ</name>
<dbReference type="InterPro" id="IPR002104">
    <property type="entry name" value="Integrase_catalytic"/>
</dbReference>
<dbReference type="InterPro" id="IPR011010">
    <property type="entry name" value="DNA_brk_join_enz"/>
</dbReference>
<evidence type="ECO:0000256" key="3">
    <source>
        <dbReference type="ARBA" id="ARBA00022618"/>
    </source>
</evidence>
<evidence type="ECO:0000259" key="10">
    <source>
        <dbReference type="PROSITE" id="PS51900"/>
    </source>
</evidence>
<dbReference type="EMBL" id="VSSQ01022033">
    <property type="protein sequence ID" value="MPM68052.1"/>
    <property type="molecule type" value="Genomic_DNA"/>
</dbReference>
<dbReference type="Gene3D" id="1.10.443.10">
    <property type="entry name" value="Intergrase catalytic core"/>
    <property type="match status" value="1"/>
</dbReference>
<dbReference type="Gene3D" id="1.10.150.130">
    <property type="match status" value="1"/>
</dbReference>
<dbReference type="InterPro" id="IPR050090">
    <property type="entry name" value="Tyrosine_recombinase_XerCD"/>
</dbReference>
<accession>A0A645BS42</accession>
<feature type="domain" description="Core-binding (CB)" evidence="10">
    <location>
        <begin position="5"/>
        <end position="110"/>
    </location>
</feature>
<dbReference type="SUPFAM" id="SSF47823">
    <property type="entry name" value="lambda integrase-like, N-terminal domain"/>
    <property type="match status" value="1"/>
</dbReference>
<dbReference type="GO" id="GO:0015074">
    <property type="term" value="P:DNA integration"/>
    <property type="evidence" value="ECO:0007669"/>
    <property type="project" value="UniProtKB-KW"/>
</dbReference>
<keyword evidence="6" id="KW-0238">DNA-binding</keyword>
<proteinExistence type="predicted"/>
<feature type="domain" description="Tyr recombinase" evidence="9">
    <location>
        <begin position="132"/>
        <end position="310"/>
    </location>
</feature>
<comment type="subcellular location">
    <subcellularLocation>
        <location evidence="1">Cytoplasm</location>
    </subcellularLocation>
</comment>
<dbReference type="GO" id="GO:0003677">
    <property type="term" value="F:DNA binding"/>
    <property type="evidence" value="ECO:0007669"/>
    <property type="project" value="UniProtKB-KW"/>
</dbReference>
<protein>
    <submittedName>
        <fullName evidence="11">Tyrosine recombinase XerC</fullName>
    </submittedName>
</protein>